<dbReference type="InterPro" id="IPR050849">
    <property type="entry name" value="HAD-like_hydrolase_phosphatase"/>
</dbReference>
<dbReference type="SUPFAM" id="SSF56784">
    <property type="entry name" value="HAD-like"/>
    <property type="match status" value="1"/>
</dbReference>
<dbReference type="AlphaFoldDB" id="A0AAX4H3J1"/>
<evidence type="ECO:0000313" key="1">
    <source>
        <dbReference type="EMBL" id="WPK23068.1"/>
    </source>
</evidence>
<organism evidence="1 2">
    <name type="scientific">Australozyma saopauloensis</name>
    <dbReference type="NCBI Taxonomy" id="291208"/>
    <lineage>
        <taxon>Eukaryota</taxon>
        <taxon>Fungi</taxon>
        <taxon>Dikarya</taxon>
        <taxon>Ascomycota</taxon>
        <taxon>Saccharomycotina</taxon>
        <taxon>Pichiomycetes</taxon>
        <taxon>Metschnikowiaceae</taxon>
        <taxon>Australozyma</taxon>
    </lineage>
</organism>
<dbReference type="Pfam" id="PF00702">
    <property type="entry name" value="Hydrolase"/>
    <property type="match status" value="1"/>
</dbReference>
<dbReference type="InterPro" id="IPR023214">
    <property type="entry name" value="HAD_sf"/>
</dbReference>
<dbReference type="PANTHER" id="PTHR28181:SF1">
    <property type="entry name" value="COLD TOLERANCE PROTEIN 1"/>
    <property type="match status" value="1"/>
</dbReference>
<protein>
    <submittedName>
        <fullName evidence="1">Uncharacterized protein</fullName>
    </submittedName>
</protein>
<dbReference type="EMBL" id="CP138894">
    <property type="protein sequence ID" value="WPK23068.1"/>
    <property type="molecule type" value="Genomic_DNA"/>
</dbReference>
<dbReference type="InterPro" id="IPR036412">
    <property type="entry name" value="HAD-like_sf"/>
</dbReference>
<dbReference type="PANTHER" id="PTHR28181">
    <property type="entry name" value="UPF0655 PROTEIN YCR015C"/>
    <property type="match status" value="1"/>
</dbReference>
<proteinExistence type="predicted"/>
<keyword evidence="2" id="KW-1185">Reference proteome</keyword>
<name>A0AAX4H3J1_9ASCO</name>
<dbReference type="Gene3D" id="3.40.50.1000">
    <property type="entry name" value="HAD superfamily/HAD-like"/>
    <property type="match status" value="1"/>
</dbReference>
<dbReference type="Proteomes" id="UP001338582">
    <property type="component" value="Chromosome 1"/>
</dbReference>
<sequence length="330" mass="37957">MRAGTNVFKNVQLGLSSRRNTGDEWRHIQGPRIHPFRISVFYPFAIRCRNFSTNNMPILVLDWDETLTVRDTTGEIAHAAEKCAPRKYPFAYFTEKYLASYAAFLDQFKREHGKIDSVEKEIEYQKQLRKVELESIIRLEKYDFFKDVPFITFTDLASHIELKPGSVEFLKSWKLPVYVLSINWCKSMIETCLKQHGLSDIVVFANDLEHREGVTTGSFCNDVDIRTGYDKSNILRDLKAKYNGSQVIYVGDSHGDVLPIVDADVGILIENGKGKQTLELILDLQQIEMLLGTAFESDLDRHQPRKKRLYEGSWPRIAHALGKYLDNNTA</sequence>
<evidence type="ECO:0000313" key="2">
    <source>
        <dbReference type="Proteomes" id="UP001338582"/>
    </source>
</evidence>
<dbReference type="GeneID" id="88171361"/>
<dbReference type="KEGG" id="asau:88171361"/>
<accession>A0AAX4H3J1</accession>
<dbReference type="RefSeq" id="XP_062875455.1">
    <property type="nucleotide sequence ID" value="XM_063019385.1"/>
</dbReference>
<reference evidence="1 2" key="1">
    <citation type="submission" date="2023-10" db="EMBL/GenBank/DDBJ databases">
        <title>Draft Genome Sequence of Candida saopaulonensis from a very Premature Infant with Sepsis.</title>
        <authorList>
            <person name="Ning Y."/>
            <person name="Dai R."/>
            <person name="Xiao M."/>
            <person name="Xu Y."/>
            <person name="Yan Q."/>
            <person name="Zhang L."/>
        </authorList>
    </citation>
    <scope>NUCLEOTIDE SEQUENCE [LARGE SCALE GENOMIC DNA]</scope>
    <source>
        <strain evidence="1 2">19XY460</strain>
    </source>
</reference>
<gene>
    <name evidence="1" type="ORF">PUMCH_000292</name>
</gene>